<name>A0ABP1S4H4_9HEXA</name>
<feature type="region of interest" description="Disordered" evidence="1">
    <location>
        <begin position="487"/>
        <end position="512"/>
    </location>
</feature>
<feature type="region of interest" description="Disordered" evidence="1">
    <location>
        <begin position="573"/>
        <end position="610"/>
    </location>
</feature>
<feature type="compositionally biased region" description="Basic and acidic residues" evidence="1">
    <location>
        <begin position="591"/>
        <end position="610"/>
    </location>
</feature>
<feature type="compositionally biased region" description="Polar residues" evidence="1">
    <location>
        <begin position="176"/>
        <end position="186"/>
    </location>
</feature>
<reference evidence="2 3" key="1">
    <citation type="submission" date="2024-08" db="EMBL/GenBank/DDBJ databases">
        <authorList>
            <person name="Cucini C."/>
            <person name="Frati F."/>
        </authorList>
    </citation>
    <scope>NUCLEOTIDE SEQUENCE [LARGE SCALE GENOMIC DNA]</scope>
</reference>
<feature type="compositionally biased region" description="Polar residues" evidence="1">
    <location>
        <begin position="12"/>
        <end position="32"/>
    </location>
</feature>
<keyword evidence="3" id="KW-1185">Reference proteome</keyword>
<dbReference type="Proteomes" id="UP001642540">
    <property type="component" value="Unassembled WGS sequence"/>
</dbReference>
<feature type="region of interest" description="Disordered" evidence="1">
    <location>
        <begin position="1"/>
        <end position="228"/>
    </location>
</feature>
<evidence type="ECO:0000313" key="3">
    <source>
        <dbReference type="Proteomes" id="UP001642540"/>
    </source>
</evidence>
<protein>
    <submittedName>
        <fullName evidence="2">Uncharacterized protein</fullName>
    </submittedName>
</protein>
<proteinExistence type="predicted"/>
<evidence type="ECO:0000256" key="1">
    <source>
        <dbReference type="SAM" id="MobiDB-lite"/>
    </source>
</evidence>
<feature type="compositionally biased region" description="Polar residues" evidence="1">
    <location>
        <begin position="51"/>
        <end position="64"/>
    </location>
</feature>
<gene>
    <name evidence="2" type="ORF">ODALV1_LOCUS29727</name>
</gene>
<feature type="compositionally biased region" description="Basic residues" evidence="1">
    <location>
        <begin position="72"/>
        <end position="84"/>
    </location>
</feature>
<comment type="caution">
    <text evidence="2">The sequence shown here is derived from an EMBL/GenBank/DDBJ whole genome shotgun (WGS) entry which is preliminary data.</text>
</comment>
<organism evidence="2 3">
    <name type="scientific">Orchesella dallaii</name>
    <dbReference type="NCBI Taxonomy" id="48710"/>
    <lineage>
        <taxon>Eukaryota</taxon>
        <taxon>Metazoa</taxon>
        <taxon>Ecdysozoa</taxon>
        <taxon>Arthropoda</taxon>
        <taxon>Hexapoda</taxon>
        <taxon>Collembola</taxon>
        <taxon>Entomobryomorpha</taxon>
        <taxon>Entomobryoidea</taxon>
        <taxon>Orchesellidae</taxon>
        <taxon>Orchesellinae</taxon>
        <taxon>Orchesella</taxon>
    </lineage>
</organism>
<sequence>MPRTRRKGGGTPSLQQEVESNTFVPNLESLETASRAMITRTAARNAKESSIKPSSESVTSNVSNKPVLDSKKKTKPRAAAKKTKQSSSVQPSPPQAEEEVNKSDASVPEVTEVLETKSNSRTRARAVAKKAMESSVKPSTSETKEEVKQSDVAVQEVNEVLESKSNSRTRAVAKKGTQSSVEPSTSQKKEEVKQSDVAAQEATEVVETKSNSRTRTAAKETESSIKPPLQEVKGNVWLPNQEVLEDTPPKALIRTLAKQKQTKPTKLNTFPARLQWKMAHLAMPATSTPKVDARSKGISKRDIETAFGFDDTPTEMPANYSAFISPIPTATTSQNRLQPVWKVNPLTQRNVEFETPQRTAKERVTVIPTEDKPKQHLKTSEAVVKPLVEEKANAVSAKDTAEHLKASEVVTTKRITRRRVPVTAPREDRVQHDLEVPKAVSMKRKVNEIVEVDSKDDITKHALKAPTKQRRTKAKGNEDKTKLIKAVASRQKPGESAPFVSKTNEGGDSKAPNAVAGGFSEFSQLLYRYKEDDIVEPELRVDPKKIVRTYPSRRKRVKFSEDRESECEYGFIPSAATAFDPEPKQKRKPNSKKDGGLSKKAKTQELDLDDEAKRWMEEKNKEFEDVLKVPLVIVPLSTRTSE</sequence>
<accession>A0ABP1S4H4</accession>
<dbReference type="EMBL" id="CAXLJM020000160">
    <property type="protein sequence ID" value="CAL8143594.1"/>
    <property type="molecule type" value="Genomic_DNA"/>
</dbReference>
<evidence type="ECO:0000313" key="2">
    <source>
        <dbReference type="EMBL" id="CAL8143594.1"/>
    </source>
</evidence>